<evidence type="ECO:0000313" key="4">
    <source>
        <dbReference type="Proteomes" id="UP000095751"/>
    </source>
</evidence>
<proteinExistence type="predicted"/>
<keyword evidence="2" id="KW-1133">Transmembrane helix</keyword>
<feature type="transmembrane region" description="Helical" evidence="2">
    <location>
        <begin position="454"/>
        <end position="476"/>
    </location>
</feature>
<feature type="transmembrane region" description="Helical" evidence="2">
    <location>
        <begin position="196"/>
        <end position="219"/>
    </location>
</feature>
<protein>
    <submittedName>
        <fullName evidence="3">Uncharacterized protein</fullName>
    </submittedName>
</protein>
<sequence>MLQFLFGLNGLTLSLLTLPLMYIVNTRVEVPLPYLPAYGAIAFLPYSLKPIYAYLCNKFTSTSMTTTQSRQRHDQQQQHQPVLLTCNSAFTVLFACIPKGGVLWIFVISFIRGVTDSWAEFCLGLTLIDHAQNPTSAQSNNNNNPQTYDAIVSKLQAQAATARNIGAFLASFITCVLFLERYLMNNNNKQQLSGGVANALIIVTAIIQVLGAIMVYLYYQNKNGIKNNNINYEEIPTSSTGIIILPQNSSTIIPATELNALYDEENGSHPSYSSLEDLAATADETDSLSTTSSSNNGSNNSVAISGCRNNRSGSSSESNHTTTTNTAGVISNWIMVVLLQLILVTIAVKGPIIEWTSHFIWNVLVTTLIFAITITAVALYCNNSWQMSHRVGLFLILRNAIPSDSMILSSFFYSLFQSQPLLLQLLSFFGAGVISLSSWSYTKLWSRYSSGRPLLFLMGGTVVLASIASLLNIAVFRQYQHNGNDDSKSSTSSVNTNVIMIAILSKFVTTFFSEWAFLPEVILATTSVKHATTTTTIIHNEPNAIISNSSNNGHTIVDDNKTIAMEYGTLISCIDFGDQLGSLTVAPLVAFLNISRENGFLNLDHLILICALTNMVVSLGLLPLLVERRK</sequence>
<dbReference type="Proteomes" id="UP000095751">
    <property type="component" value="Unassembled WGS sequence"/>
</dbReference>
<dbReference type="InParanoid" id="A0A1E7FV38"/>
<feature type="transmembrane region" description="Helical" evidence="2">
    <location>
        <begin position="333"/>
        <end position="353"/>
    </location>
</feature>
<organism evidence="3 4">
    <name type="scientific">Fragilariopsis cylindrus CCMP1102</name>
    <dbReference type="NCBI Taxonomy" id="635003"/>
    <lineage>
        <taxon>Eukaryota</taxon>
        <taxon>Sar</taxon>
        <taxon>Stramenopiles</taxon>
        <taxon>Ochrophyta</taxon>
        <taxon>Bacillariophyta</taxon>
        <taxon>Bacillariophyceae</taxon>
        <taxon>Bacillariophycidae</taxon>
        <taxon>Bacillariales</taxon>
        <taxon>Bacillariaceae</taxon>
        <taxon>Fragilariopsis</taxon>
    </lineage>
</organism>
<evidence type="ECO:0000256" key="1">
    <source>
        <dbReference type="SAM" id="MobiDB-lite"/>
    </source>
</evidence>
<gene>
    <name evidence="3" type="ORF">FRACYDRAFT_178101</name>
</gene>
<feature type="transmembrane region" description="Helical" evidence="2">
    <location>
        <begin position="606"/>
        <end position="626"/>
    </location>
</feature>
<keyword evidence="2" id="KW-0812">Transmembrane</keyword>
<feature type="transmembrane region" description="Helical" evidence="2">
    <location>
        <begin position="421"/>
        <end position="442"/>
    </location>
</feature>
<reference evidence="3 4" key="1">
    <citation type="submission" date="2016-09" db="EMBL/GenBank/DDBJ databases">
        <title>Extensive genetic diversity and differential bi-allelic expression allows diatom success in the polar Southern Ocean.</title>
        <authorList>
            <consortium name="DOE Joint Genome Institute"/>
            <person name="Mock T."/>
            <person name="Otillar R.P."/>
            <person name="Strauss J."/>
            <person name="Dupont C."/>
            <person name="Frickenhaus S."/>
            <person name="Maumus F."/>
            <person name="Mcmullan M."/>
            <person name="Sanges R."/>
            <person name="Schmutz J."/>
            <person name="Toseland A."/>
            <person name="Valas R."/>
            <person name="Veluchamy A."/>
            <person name="Ward B.J."/>
            <person name="Allen A."/>
            <person name="Barry K."/>
            <person name="Falciatore A."/>
            <person name="Ferrante M."/>
            <person name="Fortunato A.E."/>
            <person name="Gloeckner G."/>
            <person name="Gruber A."/>
            <person name="Hipkin R."/>
            <person name="Janech M."/>
            <person name="Kroth P."/>
            <person name="Leese F."/>
            <person name="Lindquist E."/>
            <person name="Lyon B.R."/>
            <person name="Martin J."/>
            <person name="Mayer C."/>
            <person name="Parker M."/>
            <person name="Quesneville H."/>
            <person name="Raymond J."/>
            <person name="Uhlig C."/>
            <person name="Valentin K.U."/>
            <person name="Worden A.Z."/>
            <person name="Armbrust E.V."/>
            <person name="Bowler C."/>
            <person name="Green B."/>
            <person name="Moulton V."/>
            <person name="Van Oosterhout C."/>
            <person name="Grigoriev I."/>
        </authorList>
    </citation>
    <scope>NUCLEOTIDE SEQUENCE [LARGE SCALE GENOMIC DNA]</scope>
    <source>
        <strain evidence="3 4">CCMP1102</strain>
    </source>
</reference>
<keyword evidence="4" id="KW-1185">Reference proteome</keyword>
<name>A0A1E7FV38_9STRA</name>
<feature type="transmembrane region" description="Helical" evidence="2">
    <location>
        <begin position="359"/>
        <end position="381"/>
    </location>
</feature>
<evidence type="ECO:0000313" key="3">
    <source>
        <dbReference type="EMBL" id="OEU21703.1"/>
    </source>
</evidence>
<feature type="transmembrane region" description="Helical" evidence="2">
    <location>
        <begin position="165"/>
        <end position="184"/>
    </location>
</feature>
<feature type="transmembrane region" description="Helical" evidence="2">
    <location>
        <begin position="35"/>
        <end position="55"/>
    </location>
</feature>
<dbReference type="AlphaFoldDB" id="A0A1E7FV38"/>
<dbReference type="KEGG" id="fcy:FRACYDRAFT_178101"/>
<dbReference type="EMBL" id="KV784353">
    <property type="protein sequence ID" value="OEU21703.1"/>
    <property type="molecule type" value="Genomic_DNA"/>
</dbReference>
<evidence type="ECO:0000256" key="2">
    <source>
        <dbReference type="SAM" id="Phobius"/>
    </source>
</evidence>
<dbReference type="OrthoDB" id="47626at2759"/>
<accession>A0A1E7FV38</accession>
<feature type="region of interest" description="Disordered" evidence="1">
    <location>
        <begin position="286"/>
        <end position="322"/>
    </location>
</feature>
<feature type="transmembrane region" description="Helical" evidence="2">
    <location>
        <begin position="6"/>
        <end position="23"/>
    </location>
</feature>
<keyword evidence="2" id="KW-0472">Membrane</keyword>